<dbReference type="AlphaFoldDB" id="A0A6A5RVH5"/>
<dbReference type="InterPro" id="IPR052895">
    <property type="entry name" value="HetReg/Transcr_Mod"/>
</dbReference>
<organism evidence="2 3">
    <name type="scientific">Didymella exigua CBS 183.55</name>
    <dbReference type="NCBI Taxonomy" id="1150837"/>
    <lineage>
        <taxon>Eukaryota</taxon>
        <taxon>Fungi</taxon>
        <taxon>Dikarya</taxon>
        <taxon>Ascomycota</taxon>
        <taxon>Pezizomycotina</taxon>
        <taxon>Dothideomycetes</taxon>
        <taxon>Pleosporomycetidae</taxon>
        <taxon>Pleosporales</taxon>
        <taxon>Pleosporineae</taxon>
        <taxon>Didymellaceae</taxon>
        <taxon>Didymella</taxon>
    </lineage>
</organism>
<feature type="domain" description="WW" evidence="1">
    <location>
        <begin position="571"/>
        <end position="603"/>
    </location>
</feature>
<dbReference type="OrthoDB" id="4850726at2759"/>
<dbReference type="PANTHER" id="PTHR24148:SF64">
    <property type="entry name" value="HETEROKARYON INCOMPATIBILITY DOMAIN-CONTAINING PROTEIN"/>
    <property type="match status" value="1"/>
</dbReference>
<sequence length="676" mass="76784">MEADALLEYRVLDPPGNAIRILLLLPGGYTDDVQLVITHEKLQEEKRIPYECLSYTWGSEPPTEKLYVWQESSAHDGGHEPRYLFVRNNLLTALRYLRLAHSPRRIWVDAICINQDNLQEKGREVARMGLIYRMAAHVLVWIGPEDETTSTAVETIERLSPGVILSSDHRNCDTIPGSEAAVVRYHLATSTLTSRHWLALSSLIQRPWFRRLWIRQEVLLASKVLLRCGNTEIDWAKLEKVIIFVEHKVSREHISASDILYCRSLFPYVGSDSLVYTLHRSSLCGHTDPRDLIYANLSTSTAMKQLQIEPDYDASIAHVYKDMVCKYMQRFKSLELLRSCDLPSLEEGFKSFVPYFGKPKSESRLFAVFAHAGSRQSFSIADNENIVVKGRIVTTVQTVSGSRKPFPRHTHDGDNFMEIIETYRHWEPNDLMTSAAYPSGGSLLDAFVLLLSNGFCKETYHMDHLPSLHQSRESFLAAVWSGGDRELSKDFRYKAYIDELMSDRRSEVFFRTTEGYIGVSPTNVESGDHIATLPGLSVAIALRPVGDASNTFHIVGPCFLQGVMFGEGLLGPLPEGWSCEMHSSREWCFRKDDKTATWEDPRLWPLPSSWASHLCDMSVDHSPCDENCKMEKDGAGELTERWFYNVETKEKTREDPRLDVQGLEAGGVALQSFTIM</sequence>
<gene>
    <name evidence="2" type="ORF">M421DRAFT_293056</name>
</gene>
<dbReference type="RefSeq" id="XP_033452723.1">
    <property type="nucleotide sequence ID" value="XM_033589037.1"/>
</dbReference>
<evidence type="ECO:0000313" key="3">
    <source>
        <dbReference type="Proteomes" id="UP000800082"/>
    </source>
</evidence>
<dbReference type="Pfam" id="PF06985">
    <property type="entry name" value="HET"/>
    <property type="match status" value="1"/>
</dbReference>
<dbReference type="GeneID" id="54346684"/>
<dbReference type="InterPro" id="IPR010730">
    <property type="entry name" value="HET"/>
</dbReference>
<protein>
    <submittedName>
        <fullName evidence="2">HET-domain-containing protein</fullName>
    </submittedName>
</protein>
<proteinExistence type="predicted"/>
<dbReference type="PANTHER" id="PTHR24148">
    <property type="entry name" value="ANKYRIN REPEAT DOMAIN-CONTAINING PROTEIN 39 HOMOLOG-RELATED"/>
    <property type="match status" value="1"/>
</dbReference>
<dbReference type="Proteomes" id="UP000800082">
    <property type="component" value="Unassembled WGS sequence"/>
</dbReference>
<dbReference type="Pfam" id="PF26639">
    <property type="entry name" value="Het-6_barrel"/>
    <property type="match status" value="1"/>
</dbReference>
<evidence type="ECO:0000259" key="1">
    <source>
        <dbReference type="PROSITE" id="PS50020"/>
    </source>
</evidence>
<evidence type="ECO:0000313" key="2">
    <source>
        <dbReference type="EMBL" id="KAF1932475.1"/>
    </source>
</evidence>
<keyword evidence="3" id="KW-1185">Reference proteome</keyword>
<dbReference type="InterPro" id="IPR001202">
    <property type="entry name" value="WW_dom"/>
</dbReference>
<reference evidence="2" key="1">
    <citation type="journal article" date="2020" name="Stud. Mycol.">
        <title>101 Dothideomycetes genomes: a test case for predicting lifestyles and emergence of pathogens.</title>
        <authorList>
            <person name="Haridas S."/>
            <person name="Albert R."/>
            <person name="Binder M."/>
            <person name="Bloem J."/>
            <person name="Labutti K."/>
            <person name="Salamov A."/>
            <person name="Andreopoulos B."/>
            <person name="Baker S."/>
            <person name="Barry K."/>
            <person name="Bills G."/>
            <person name="Bluhm B."/>
            <person name="Cannon C."/>
            <person name="Castanera R."/>
            <person name="Culley D."/>
            <person name="Daum C."/>
            <person name="Ezra D."/>
            <person name="Gonzalez J."/>
            <person name="Henrissat B."/>
            <person name="Kuo A."/>
            <person name="Liang C."/>
            <person name="Lipzen A."/>
            <person name="Lutzoni F."/>
            <person name="Magnuson J."/>
            <person name="Mondo S."/>
            <person name="Nolan M."/>
            <person name="Ohm R."/>
            <person name="Pangilinan J."/>
            <person name="Park H.-J."/>
            <person name="Ramirez L."/>
            <person name="Alfaro M."/>
            <person name="Sun H."/>
            <person name="Tritt A."/>
            <person name="Yoshinaga Y."/>
            <person name="Zwiers L.-H."/>
            <person name="Turgeon B."/>
            <person name="Goodwin S."/>
            <person name="Spatafora J."/>
            <person name="Crous P."/>
            <person name="Grigoriev I."/>
        </authorList>
    </citation>
    <scope>NUCLEOTIDE SEQUENCE</scope>
    <source>
        <strain evidence="2">CBS 183.55</strain>
    </source>
</reference>
<dbReference type="PROSITE" id="PS50020">
    <property type="entry name" value="WW_DOMAIN_2"/>
    <property type="match status" value="1"/>
</dbReference>
<name>A0A6A5RVH5_9PLEO</name>
<accession>A0A6A5RVH5</accession>
<dbReference type="EMBL" id="ML978959">
    <property type="protein sequence ID" value="KAF1932475.1"/>
    <property type="molecule type" value="Genomic_DNA"/>
</dbReference>